<protein>
    <submittedName>
        <fullName evidence="2">DUF655 domain-containing protein</fullName>
    </submittedName>
</protein>
<dbReference type="SUPFAM" id="SSF160975">
    <property type="entry name" value="AF1531-like"/>
    <property type="match status" value="1"/>
</dbReference>
<dbReference type="PANTHER" id="PTHR40734:SF1">
    <property type="entry name" value="DNA-BINDING PROTEIN"/>
    <property type="match status" value="1"/>
</dbReference>
<dbReference type="InterPro" id="IPR007003">
    <property type="entry name" value="DUF655"/>
</dbReference>
<dbReference type="Gene3D" id="1.10.150.280">
    <property type="entry name" value="AF1531-like domain"/>
    <property type="match status" value="1"/>
</dbReference>
<comment type="caution">
    <text evidence="2">The sequence shown here is derived from an EMBL/GenBank/DDBJ whole genome shotgun (WGS) entry which is preliminary data.</text>
</comment>
<organism evidence="2 3">
    <name type="scientific">Candidatus Iainarchaeum sp</name>
    <dbReference type="NCBI Taxonomy" id="3101447"/>
    <lineage>
        <taxon>Archaea</taxon>
        <taxon>Candidatus Iainarchaeota</taxon>
        <taxon>Candidatus Iainarchaeia</taxon>
        <taxon>Candidatus Iainarchaeales</taxon>
        <taxon>Candidatus Iainarchaeaceae</taxon>
        <taxon>Candidatus Iainarchaeum</taxon>
    </lineage>
</organism>
<dbReference type="InterPro" id="IPR012340">
    <property type="entry name" value="NA-bd_OB-fold"/>
</dbReference>
<dbReference type="PANTHER" id="PTHR40734">
    <property type="entry name" value="TRNA-SPECIFIC ADENOSINE DEAMINASE-RELATED"/>
    <property type="match status" value="1"/>
</dbReference>
<dbReference type="Gene3D" id="2.40.50.140">
    <property type="entry name" value="Nucleic acid-binding proteins"/>
    <property type="match status" value="1"/>
</dbReference>
<accession>A0A8T4L455</accession>
<dbReference type="Proteomes" id="UP000675968">
    <property type="component" value="Unassembled WGS sequence"/>
</dbReference>
<evidence type="ECO:0000313" key="3">
    <source>
        <dbReference type="Proteomes" id="UP000675968"/>
    </source>
</evidence>
<proteinExistence type="predicted"/>
<dbReference type="Pfam" id="PF04919">
    <property type="entry name" value="DUF655"/>
    <property type="match status" value="1"/>
</dbReference>
<reference evidence="2" key="2">
    <citation type="submission" date="2021-05" db="EMBL/GenBank/DDBJ databases">
        <title>Protein family content uncovers lineage relationships and bacterial pathway maintenance mechanisms in DPANN archaea.</title>
        <authorList>
            <person name="Castelle C.J."/>
            <person name="Meheust R."/>
            <person name="Jaffe A.L."/>
            <person name="Seitz K."/>
            <person name="Gong X."/>
            <person name="Baker B.J."/>
            <person name="Banfield J.F."/>
        </authorList>
    </citation>
    <scope>NUCLEOTIDE SEQUENCE</scope>
    <source>
        <strain evidence="2">RIFCSPLOWO2_01_FULL_AR10_48_17</strain>
    </source>
</reference>
<evidence type="ECO:0000256" key="1">
    <source>
        <dbReference type="SAM" id="MobiDB-lite"/>
    </source>
</evidence>
<evidence type="ECO:0000313" key="2">
    <source>
        <dbReference type="EMBL" id="MBS3061337.1"/>
    </source>
</evidence>
<name>A0A8T4L455_9ARCH</name>
<reference evidence="2" key="1">
    <citation type="submission" date="2021-03" db="EMBL/GenBank/DDBJ databases">
        <authorList>
            <person name="Jaffe A."/>
        </authorList>
    </citation>
    <scope>NUCLEOTIDE SEQUENCE</scope>
    <source>
        <strain evidence="2">RIFCSPLOWO2_01_FULL_AR10_48_17</strain>
    </source>
</reference>
<dbReference type="AlphaFoldDB" id="A0A8T4L455"/>
<gene>
    <name evidence="2" type="ORF">J4215_02025</name>
</gene>
<feature type="region of interest" description="Disordered" evidence="1">
    <location>
        <begin position="176"/>
        <end position="199"/>
    </location>
</feature>
<sequence>MPNEEYAIVLDYLPRGKSSSFKTEQLAQLLGTEFFSLLEVVPKKELKIGSKVYIGPEVRDEIALIKRRIPYKELTPTAAGELGQNVEKIVMENEKKFVDFYNHSIPITIRRHQLELLPGVGPKHVKTLLDERQRKPFESFKELSDRVPALPNPSRAIVKRVMQELEFDDEKHYVFCRPPPKEKPRFERSFERGPGRERQ</sequence>
<dbReference type="EMBL" id="JAGVWC010000009">
    <property type="protein sequence ID" value="MBS3061337.1"/>
    <property type="molecule type" value="Genomic_DNA"/>
</dbReference>